<accession>A0A5C6ATB7</accession>
<dbReference type="InterPro" id="IPR006311">
    <property type="entry name" value="TAT_signal"/>
</dbReference>
<organism evidence="1 2">
    <name type="scientific">Stieleria varia</name>
    <dbReference type="NCBI Taxonomy" id="2528005"/>
    <lineage>
        <taxon>Bacteria</taxon>
        <taxon>Pseudomonadati</taxon>
        <taxon>Planctomycetota</taxon>
        <taxon>Planctomycetia</taxon>
        <taxon>Pirellulales</taxon>
        <taxon>Pirellulaceae</taxon>
        <taxon>Stieleria</taxon>
    </lineage>
</organism>
<dbReference type="RefSeq" id="WP_146521068.1">
    <property type="nucleotide sequence ID" value="NZ_CP151726.1"/>
</dbReference>
<dbReference type="InterPro" id="IPR011447">
    <property type="entry name" value="DUF1552"/>
</dbReference>
<reference evidence="1 2" key="1">
    <citation type="submission" date="2019-02" db="EMBL/GenBank/DDBJ databases">
        <title>Deep-cultivation of Planctomycetes and their phenomic and genomic characterization uncovers novel biology.</title>
        <authorList>
            <person name="Wiegand S."/>
            <person name="Jogler M."/>
            <person name="Boedeker C."/>
            <person name="Pinto D."/>
            <person name="Vollmers J."/>
            <person name="Rivas-Marin E."/>
            <person name="Kohn T."/>
            <person name="Peeters S.H."/>
            <person name="Heuer A."/>
            <person name="Rast P."/>
            <person name="Oberbeckmann S."/>
            <person name="Bunk B."/>
            <person name="Jeske O."/>
            <person name="Meyerdierks A."/>
            <person name="Storesund J.E."/>
            <person name="Kallscheuer N."/>
            <person name="Luecker S."/>
            <person name="Lage O.M."/>
            <person name="Pohl T."/>
            <person name="Merkel B.J."/>
            <person name="Hornburger P."/>
            <person name="Mueller R.-W."/>
            <person name="Bruemmer F."/>
            <person name="Labrenz M."/>
            <person name="Spormann A.M."/>
            <person name="Op Den Camp H."/>
            <person name="Overmann J."/>
            <person name="Amann R."/>
            <person name="Jetten M.S.M."/>
            <person name="Mascher T."/>
            <person name="Medema M.H."/>
            <person name="Devos D.P."/>
            <person name="Kaster A.-K."/>
            <person name="Ovreas L."/>
            <person name="Rohde M."/>
            <person name="Galperin M.Y."/>
            <person name="Jogler C."/>
        </authorList>
    </citation>
    <scope>NUCLEOTIDE SEQUENCE [LARGE SCALE GENOMIC DNA]</scope>
    <source>
        <strain evidence="1 2">Pla52n</strain>
    </source>
</reference>
<proteinExistence type="predicted"/>
<evidence type="ECO:0000313" key="1">
    <source>
        <dbReference type="EMBL" id="TWU02808.1"/>
    </source>
</evidence>
<sequence length="447" mass="49660">MKRSNVPTSNVRRRQLLGGFGVAMGLPLLESMVPRRASAAASESESGIPRRMLVAHFGTGMNLHEFFPDQTGESCELKRITKPLQDFRKRMTILSGMQLEHGGGHTGDYTFLTGTKGWSSSGIEGGISADQVVAKQIGGATRFPSMQFSIDRGTNFGNQGLATLSWSENGIPLAAENDPYVLFGRMFQSDDPAAAKMRDAQFRRRGSILDLVTEQAKSMERGVSNDDKRKLDEYFTSVAEIEHQLKRDIDWSTKPKPQPELAGIGDYSVSLTPDSREFDYDRYQKLMYDLVVLAFKTDSTRVITYNVRQELRGGVFPVHGVSKGFHALTHHNNDPKNLDELAKVDEINMRYWRGLLERLDSVPQADGRSLLDHTVLAFSSSAGMDHSRDRLPTIVFGGEALGIKHKTHLRLPEKTPLAGLWHTMAHAMGAQVDQMQDSHGVISELLS</sequence>
<name>A0A5C6ATB7_9BACT</name>
<dbReference type="EMBL" id="SJPN01000004">
    <property type="protein sequence ID" value="TWU02808.1"/>
    <property type="molecule type" value="Genomic_DNA"/>
</dbReference>
<dbReference type="AlphaFoldDB" id="A0A5C6ATB7"/>
<comment type="caution">
    <text evidence="1">The sequence shown here is derived from an EMBL/GenBank/DDBJ whole genome shotgun (WGS) entry which is preliminary data.</text>
</comment>
<dbReference type="Proteomes" id="UP000320176">
    <property type="component" value="Unassembled WGS sequence"/>
</dbReference>
<dbReference type="Pfam" id="PF07586">
    <property type="entry name" value="HXXSHH"/>
    <property type="match status" value="1"/>
</dbReference>
<dbReference type="PROSITE" id="PS51318">
    <property type="entry name" value="TAT"/>
    <property type="match status" value="1"/>
</dbReference>
<evidence type="ECO:0008006" key="3">
    <source>
        <dbReference type="Google" id="ProtNLM"/>
    </source>
</evidence>
<dbReference type="OrthoDB" id="9146593at2"/>
<keyword evidence="2" id="KW-1185">Reference proteome</keyword>
<protein>
    <recommendedName>
        <fullName evidence="3">Secreted protein containing DUF1552</fullName>
    </recommendedName>
</protein>
<gene>
    <name evidence="1" type="ORF">Pla52n_38680</name>
</gene>
<evidence type="ECO:0000313" key="2">
    <source>
        <dbReference type="Proteomes" id="UP000320176"/>
    </source>
</evidence>